<proteinExistence type="predicted"/>
<accession>A0A919JI34</accession>
<gene>
    <name evidence="2" type="ORF">Ani05nite_31400</name>
</gene>
<name>A0A919JI34_9ACTN</name>
<evidence type="ECO:0000313" key="2">
    <source>
        <dbReference type="EMBL" id="GIE49606.1"/>
    </source>
</evidence>
<reference evidence="2" key="1">
    <citation type="submission" date="2021-01" db="EMBL/GenBank/DDBJ databases">
        <title>Whole genome shotgun sequence of Actinoplanes nipponensis NBRC 14063.</title>
        <authorList>
            <person name="Komaki H."/>
            <person name="Tamura T."/>
        </authorList>
    </citation>
    <scope>NUCLEOTIDE SEQUENCE</scope>
    <source>
        <strain evidence="2">NBRC 14063</strain>
    </source>
</reference>
<dbReference type="EMBL" id="BOMQ01000036">
    <property type="protein sequence ID" value="GIE49606.1"/>
    <property type="molecule type" value="Genomic_DNA"/>
</dbReference>
<keyword evidence="3" id="KW-1185">Reference proteome</keyword>
<feature type="signal peptide" evidence="1">
    <location>
        <begin position="1"/>
        <end position="30"/>
    </location>
</feature>
<evidence type="ECO:0000256" key="1">
    <source>
        <dbReference type="SAM" id="SignalP"/>
    </source>
</evidence>
<dbReference type="Proteomes" id="UP000647172">
    <property type="component" value="Unassembled WGS sequence"/>
</dbReference>
<protein>
    <submittedName>
        <fullName evidence="2">Uncharacterized protein</fullName>
    </submittedName>
</protein>
<feature type="chain" id="PRO_5038104031" evidence="1">
    <location>
        <begin position="31"/>
        <end position="416"/>
    </location>
</feature>
<comment type="caution">
    <text evidence="2">The sequence shown here is derived from an EMBL/GenBank/DDBJ whole genome shotgun (WGS) entry which is preliminary data.</text>
</comment>
<dbReference type="RefSeq" id="WP_203769013.1">
    <property type="nucleotide sequence ID" value="NZ_BAAAYJ010000080.1"/>
</dbReference>
<dbReference type="Gene3D" id="2.60.120.260">
    <property type="entry name" value="Galactose-binding domain-like"/>
    <property type="match status" value="1"/>
</dbReference>
<sequence length="416" mass="44127">MRPTRTLASGAVLLLTTLASVAGTAGPASAAASAVPNSSFEGGWSGGKLACWDLSSKLGRLTLTRKSHHGLAAHAQGGGPAGTQLTLASDATTACRIGVSAGDRYRLRFWLRSTAGARPVVFAYAPGSGWRSWFTGERFAAASLRQYSVTLPAVPDGVTAVRVGVGFDAAGTVVLDDVTLTAGAGQVLFRPTFPDGDGLVTNDYAFWSPTDPRRAGSRVWDMTSGSLFAHDGNGYSGVPDDKPTDARSRTSTRSAIFRLTTHDFSFGDVSVRTTLKVRRLSSTRSTPAVEWDGVHLFLRYKSQYRLYYASVARRDGTVVIKKKCPGGRSNDGTYYELTREKPGYPIRFGTWQPVGATVSDNSDGSVELTVSIDGRLAAKATDRGVGCGPITGTGAVGIRADNAEFEFARYRVSSLD</sequence>
<keyword evidence="1" id="KW-0732">Signal</keyword>
<organism evidence="2 3">
    <name type="scientific">Actinoplanes nipponensis</name>
    <dbReference type="NCBI Taxonomy" id="135950"/>
    <lineage>
        <taxon>Bacteria</taxon>
        <taxon>Bacillati</taxon>
        <taxon>Actinomycetota</taxon>
        <taxon>Actinomycetes</taxon>
        <taxon>Micromonosporales</taxon>
        <taxon>Micromonosporaceae</taxon>
        <taxon>Actinoplanes</taxon>
    </lineage>
</organism>
<evidence type="ECO:0000313" key="3">
    <source>
        <dbReference type="Proteomes" id="UP000647172"/>
    </source>
</evidence>
<dbReference type="AlphaFoldDB" id="A0A919JI34"/>
<dbReference type="SUPFAM" id="SSF49785">
    <property type="entry name" value="Galactose-binding domain-like"/>
    <property type="match status" value="1"/>
</dbReference>
<dbReference type="InterPro" id="IPR008979">
    <property type="entry name" value="Galactose-bd-like_sf"/>
</dbReference>